<evidence type="ECO:0000313" key="3">
    <source>
        <dbReference type="EMBL" id="MBN7795832.1"/>
    </source>
</evidence>
<dbReference type="PANTHER" id="PTHR37533">
    <property type="entry name" value="FLAGELLAR HOOK-LENGTH CONTROL PROTEIN"/>
    <property type="match status" value="1"/>
</dbReference>
<organism evidence="3 4">
    <name type="scientific">Parahaliea mediterranea</name>
    <dbReference type="NCBI Taxonomy" id="651086"/>
    <lineage>
        <taxon>Bacteria</taxon>
        <taxon>Pseudomonadati</taxon>
        <taxon>Pseudomonadota</taxon>
        <taxon>Gammaproteobacteria</taxon>
        <taxon>Cellvibrionales</taxon>
        <taxon>Halieaceae</taxon>
        <taxon>Parahaliea</taxon>
    </lineage>
</organism>
<dbReference type="CDD" id="cd17470">
    <property type="entry name" value="T3SS_Flik_C"/>
    <property type="match status" value="1"/>
</dbReference>
<sequence length="447" mass="44365">MDITALLSTDLLTRPTGNTASAEGGDFADVMGNLLAKAGQAELPAPPVGAKPLAKALGTGGARPLDAPLPPRSLLAQVPPLTRNTADQPAPIGPATETESEPAATTNPQNDPELAAMALAQPPIAAIAAPGAQLPRDDVAANTDAPEVRGAIAPAPETTLPANHNPALAAVATPPVASAIEQLASGGENRPTRVNSAGTVQAGPANNALPSGAQAGAGNAPLQPALTAATPAIGEAAQTANPAADTASRAPAEMPRFAQHADTELPRHATDSPGPTDAVGGNRPTGIANTPGAGTGSAATLAQMSLSAPVASPAWQQQLGQQLGSITQRGRHQVELHLNPADLGPLSVSLKVDDQGAQAQFLSAHATVRAAVEQAIPQLREALAEQGISLGETSVGEQQRQAGGEAGNGEQNRTAARDATAEPAVDTASDDAPGAPLMAGPGVDLYA</sequence>
<feature type="region of interest" description="Disordered" evidence="1">
    <location>
        <begin position="262"/>
        <end position="296"/>
    </location>
</feature>
<evidence type="ECO:0000256" key="1">
    <source>
        <dbReference type="SAM" id="MobiDB-lite"/>
    </source>
</evidence>
<comment type="caution">
    <text evidence="3">The sequence shown here is derived from an EMBL/GenBank/DDBJ whole genome shotgun (WGS) entry which is preliminary data.</text>
</comment>
<evidence type="ECO:0000313" key="4">
    <source>
        <dbReference type="Proteomes" id="UP000664303"/>
    </source>
</evidence>
<dbReference type="Pfam" id="PF02120">
    <property type="entry name" value="Flg_hook"/>
    <property type="match status" value="1"/>
</dbReference>
<feature type="domain" description="Flagellar hook-length control protein-like C-terminal" evidence="2">
    <location>
        <begin position="327"/>
        <end position="402"/>
    </location>
</feature>
<protein>
    <submittedName>
        <fullName evidence="3">Flagellar hook-length control protein FliK</fullName>
    </submittedName>
</protein>
<dbReference type="Proteomes" id="UP000664303">
    <property type="component" value="Unassembled WGS sequence"/>
</dbReference>
<proteinExistence type="predicted"/>
<dbReference type="InterPro" id="IPR021136">
    <property type="entry name" value="Flagellar_hook_control-like_C"/>
</dbReference>
<keyword evidence="4" id="KW-1185">Reference proteome</keyword>
<accession>A0A939DE29</accession>
<feature type="compositionally biased region" description="Low complexity" evidence="1">
    <location>
        <begin position="396"/>
        <end position="413"/>
    </location>
</feature>
<dbReference type="InterPro" id="IPR052563">
    <property type="entry name" value="FliK"/>
</dbReference>
<feature type="region of interest" description="Disordered" evidence="1">
    <location>
        <begin position="54"/>
        <end position="114"/>
    </location>
</feature>
<name>A0A939DE29_9GAMM</name>
<dbReference type="PANTHER" id="PTHR37533:SF2">
    <property type="entry name" value="FLAGELLAR HOOK-LENGTH CONTROL PROTEIN"/>
    <property type="match status" value="1"/>
</dbReference>
<dbReference type="RefSeq" id="WP_206559274.1">
    <property type="nucleotide sequence ID" value="NZ_JAFKCZ010000003.1"/>
</dbReference>
<feature type="region of interest" description="Disordered" evidence="1">
    <location>
        <begin position="395"/>
        <end position="447"/>
    </location>
</feature>
<reference evidence="3" key="1">
    <citation type="submission" date="2021-02" db="EMBL/GenBank/DDBJ databases">
        <title>PHA producing bacteria isolated from coastal sediment in Guangdong, Shenzhen.</title>
        <authorList>
            <person name="Zheng W."/>
            <person name="Yu S."/>
            <person name="Huang Y."/>
        </authorList>
    </citation>
    <scope>NUCLEOTIDE SEQUENCE</scope>
    <source>
        <strain evidence="3">TN14-10</strain>
    </source>
</reference>
<feature type="compositionally biased region" description="Low complexity" evidence="1">
    <location>
        <begin position="94"/>
        <end position="108"/>
    </location>
</feature>
<gene>
    <name evidence="3" type="ORF">JYP50_04470</name>
</gene>
<keyword evidence="3" id="KW-0282">Flagellum</keyword>
<dbReference type="InterPro" id="IPR038610">
    <property type="entry name" value="FliK-like_C_sf"/>
</dbReference>
<feature type="region of interest" description="Disordered" evidence="1">
    <location>
        <begin position="129"/>
        <end position="167"/>
    </location>
</feature>
<keyword evidence="3" id="KW-0966">Cell projection</keyword>
<keyword evidence="3" id="KW-0969">Cilium</keyword>
<dbReference type="AlphaFoldDB" id="A0A939DE29"/>
<dbReference type="Gene3D" id="3.30.750.140">
    <property type="match status" value="1"/>
</dbReference>
<dbReference type="EMBL" id="JAFKCZ010000003">
    <property type="protein sequence ID" value="MBN7795832.1"/>
    <property type="molecule type" value="Genomic_DNA"/>
</dbReference>
<feature type="region of interest" description="Disordered" evidence="1">
    <location>
        <begin position="183"/>
        <end position="221"/>
    </location>
</feature>
<evidence type="ECO:0000259" key="2">
    <source>
        <dbReference type="Pfam" id="PF02120"/>
    </source>
</evidence>